<accession>A0A7C5Q6N0</accession>
<reference evidence="1" key="1">
    <citation type="journal article" date="2020" name="mSystems">
        <title>Genome- and Community-Level Interaction Insights into Carbon Utilization and Element Cycling Functions of Hydrothermarchaeota in Hydrothermal Sediment.</title>
        <authorList>
            <person name="Zhou Z."/>
            <person name="Liu Y."/>
            <person name="Xu W."/>
            <person name="Pan J."/>
            <person name="Luo Z.H."/>
            <person name="Li M."/>
        </authorList>
    </citation>
    <scope>NUCLEOTIDE SEQUENCE [LARGE SCALE GENOMIC DNA]</scope>
    <source>
        <strain evidence="1">SpSt-1056</strain>
    </source>
</reference>
<dbReference type="EMBL" id="DRWN01000030">
    <property type="protein sequence ID" value="HHK68367.1"/>
    <property type="molecule type" value="Genomic_DNA"/>
</dbReference>
<comment type="caution">
    <text evidence="1">The sequence shown here is derived from an EMBL/GenBank/DDBJ whole genome shotgun (WGS) entry which is preliminary data.</text>
</comment>
<proteinExistence type="predicted"/>
<name>A0A7C5Q6N0_CALS0</name>
<protein>
    <submittedName>
        <fullName evidence="1">Uncharacterized protein</fullName>
    </submittedName>
</protein>
<gene>
    <name evidence="1" type="ORF">ENM11_04340</name>
</gene>
<dbReference type="AlphaFoldDB" id="A0A7C5Q6N0"/>
<evidence type="ECO:0000313" key="1">
    <source>
        <dbReference type="EMBL" id="HHK68367.1"/>
    </source>
</evidence>
<sequence length="87" mass="9721">MNEFSSSDSRLSKAAAEAIANWLQQTHASMEIEFVGDPVDADAVELQHRAAEMWKLKVLRDASTPTYFLKYCWAGREAKNVNSCLGL</sequence>
<organism evidence="1">
    <name type="scientific">Caldiarchaeum subterraneum</name>
    <dbReference type="NCBI Taxonomy" id="311458"/>
    <lineage>
        <taxon>Archaea</taxon>
        <taxon>Nitrososphaerota</taxon>
        <taxon>Candidatus Caldarchaeales</taxon>
        <taxon>Candidatus Caldarchaeaceae</taxon>
        <taxon>Candidatus Caldarchaeum</taxon>
    </lineage>
</organism>